<protein>
    <submittedName>
        <fullName evidence="7">Aminotransferase class I/II-fold pyridoxal phosphate-dependent enzyme</fullName>
    </submittedName>
</protein>
<dbReference type="GO" id="GO:0009102">
    <property type="term" value="P:biotin biosynthetic process"/>
    <property type="evidence" value="ECO:0007669"/>
    <property type="project" value="TreeGrafter"/>
</dbReference>
<evidence type="ECO:0000256" key="2">
    <source>
        <dbReference type="ARBA" id="ARBA00022679"/>
    </source>
</evidence>
<name>A0A5L4IJ67_CAMFE</name>
<accession>A0A5L4IJ67</accession>
<dbReference type="InterPro" id="IPR015422">
    <property type="entry name" value="PyrdxlP-dep_Trfase_small"/>
</dbReference>
<dbReference type="AlphaFoldDB" id="A0A5L4IJ67"/>
<keyword evidence="3" id="KW-0663">Pyridoxal phosphate</keyword>
<dbReference type="SUPFAM" id="SSF53383">
    <property type="entry name" value="PLP-dependent transferases"/>
    <property type="match status" value="1"/>
</dbReference>
<dbReference type="InterPro" id="IPR004839">
    <property type="entry name" value="Aminotransferase_I/II_large"/>
</dbReference>
<dbReference type="Gene3D" id="3.90.1150.10">
    <property type="entry name" value="Aspartate Aminotransferase, domain 1"/>
    <property type="match status" value="1"/>
</dbReference>
<dbReference type="Gene3D" id="3.40.640.10">
    <property type="entry name" value="Type I PLP-dependent aspartate aminotransferase-like (Major domain)"/>
    <property type="match status" value="1"/>
</dbReference>
<evidence type="ECO:0000313" key="7">
    <source>
        <dbReference type="EMBL" id="EAK0468795.1"/>
    </source>
</evidence>
<dbReference type="InterPro" id="IPR015421">
    <property type="entry name" value="PyrdxlP-dep_Trfase_major"/>
</dbReference>
<reference evidence="7 8" key="1">
    <citation type="submission" date="2018-05" db="EMBL/GenBank/DDBJ databases">
        <authorList>
            <consortium name="PulseNet: The National Subtyping Network for Foodborne Disease Surveillance"/>
            <person name="Tarr C.L."/>
            <person name="Trees E."/>
            <person name="Katz L.S."/>
            <person name="Carleton-Romer H.A."/>
            <person name="Stroika S."/>
            <person name="Kucerova Z."/>
            <person name="Roache K.F."/>
            <person name="Sabol A.L."/>
            <person name="Besser J."/>
            <person name="Gerner-Smidt P."/>
        </authorList>
    </citation>
    <scope>NUCLEOTIDE SEQUENCE</scope>
    <source>
        <strain evidence="6">2014D-0197</strain>
        <strain evidence="5 8">2016D-0221</strain>
        <strain evidence="7">D4313</strain>
    </source>
</reference>
<organism evidence="7">
    <name type="scientific">Campylobacter fetus</name>
    <dbReference type="NCBI Taxonomy" id="196"/>
    <lineage>
        <taxon>Bacteria</taxon>
        <taxon>Pseudomonadati</taxon>
        <taxon>Campylobacterota</taxon>
        <taxon>Epsilonproteobacteria</taxon>
        <taxon>Campylobacterales</taxon>
        <taxon>Campylobacteraceae</taxon>
        <taxon>Campylobacter</taxon>
    </lineage>
</organism>
<dbReference type="InterPro" id="IPR015424">
    <property type="entry name" value="PyrdxlP-dep_Trfase"/>
</dbReference>
<evidence type="ECO:0000256" key="1">
    <source>
        <dbReference type="ARBA" id="ARBA00001933"/>
    </source>
</evidence>
<dbReference type="EMBL" id="AACCXM010000003">
    <property type="protein sequence ID" value="EAK0468795.1"/>
    <property type="molecule type" value="Genomic_DNA"/>
</dbReference>
<dbReference type="PANTHER" id="PTHR13693:SF100">
    <property type="entry name" value="8-AMINO-7-OXONONANOATE SYNTHASE"/>
    <property type="match status" value="1"/>
</dbReference>
<feature type="domain" description="Aminotransferase class I/classII large" evidence="4">
    <location>
        <begin position="32"/>
        <end position="346"/>
    </location>
</feature>
<dbReference type="GO" id="GO:0030170">
    <property type="term" value="F:pyridoxal phosphate binding"/>
    <property type="evidence" value="ECO:0007669"/>
    <property type="project" value="InterPro"/>
</dbReference>
<keyword evidence="7" id="KW-0032">Aminotransferase</keyword>
<evidence type="ECO:0000313" key="6">
    <source>
        <dbReference type="EMBL" id="EAK0452518.1"/>
    </source>
</evidence>
<dbReference type="EMBL" id="AACCXK010000003">
    <property type="protein sequence ID" value="EAK0452518.1"/>
    <property type="molecule type" value="Genomic_DNA"/>
</dbReference>
<dbReference type="GO" id="GO:0008483">
    <property type="term" value="F:transaminase activity"/>
    <property type="evidence" value="ECO:0007669"/>
    <property type="project" value="UniProtKB-KW"/>
</dbReference>
<evidence type="ECO:0000313" key="5">
    <source>
        <dbReference type="EMBL" id="EAI5408201.1"/>
    </source>
</evidence>
<dbReference type="Proteomes" id="UP000557842">
    <property type="component" value="Unassembled WGS sequence"/>
</dbReference>
<comment type="cofactor">
    <cofactor evidence="1">
        <name>pyridoxal 5'-phosphate</name>
        <dbReference type="ChEBI" id="CHEBI:597326"/>
    </cofactor>
</comment>
<gene>
    <name evidence="6" type="ORF">AAH17_02415</name>
    <name evidence="7" type="ORF">AAH24_05370</name>
    <name evidence="5" type="ORF">BVH53_05750</name>
</gene>
<dbReference type="EMBL" id="AABQDW010000009">
    <property type="protein sequence ID" value="EAI5408201.1"/>
    <property type="molecule type" value="Genomic_DNA"/>
</dbReference>
<keyword evidence="2 7" id="KW-0808">Transferase</keyword>
<dbReference type="GO" id="GO:0008710">
    <property type="term" value="F:8-amino-7-oxononanoate synthase activity"/>
    <property type="evidence" value="ECO:0007669"/>
    <property type="project" value="TreeGrafter"/>
</dbReference>
<evidence type="ECO:0000256" key="3">
    <source>
        <dbReference type="ARBA" id="ARBA00022898"/>
    </source>
</evidence>
<evidence type="ECO:0000259" key="4">
    <source>
        <dbReference type="Pfam" id="PF00155"/>
    </source>
</evidence>
<dbReference type="PANTHER" id="PTHR13693">
    <property type="entry name" value="CLASS II AMINOTRANSFERASE/8-AMINO-7-OXONONANOATE SYNTHASE"/>
    <property type="match status" value="1"/>
</dbReference>
<dbReference type="Pfam" id="PF00155">
    <property type="entry name" value="Aminotran_1_2"/>
    <property type="match status" value="1"/>
</dbReference>
<dbReference type="RefSeq" id="WP_065843728.1">
    <property type="nucleotide sequence ID" value="NZ_AABUZP020000066.1"/>
</dbReference>
<sequence>MFDIKKAKQESNFRELKISQSHSKFINYRGKTLLNLGSNDYLGIATNISLRDEFLTIAKHKEWFFGSGASRLVYTSSNEFNELESWFESKFDGKKATIFNSGYCANLSCISAINSPNTLFLADKLAHASMIDALKLAGANFKRYPHNDLLALQNLLEQNQDKFENIIILTETIFSMDGDLLDIKNLINLKKRYKNVLLYIDEAHSFFIKDELGLAKSSQTDTDVDFLLVTLSKAVGGEGAVILSDKEYKDIFINSARSLIYSTAIPSINIAWTNFILNKDFSRERTNLEKNIKFLDLGTTHICPFMTYENDKTLELANKIFDSGYFVPAIRPPTVPKHNSRLRISLRGDIEIGELSNLKKILDENRYH</sequence>
<dbReference type="InterPro" id="IPR050087">
    <property type="entry name" value="AON_synthase_class-II"/>
</dbReference>
<proteinExistence type="predicted"/>
<comment type="caution">
    <text evidence="7">The sequence shown here is derived from an EMBL/GenBank/DDBJ whole genome shotgun (WGS) entry which is preliminary data.</text>
</comment>
<evidence type="ECO:0000313" key="8">
    <source>
        <dbReference type="Proteomes" id="UP000557842"/>
    </source>
</evidence>